<evidence type="ECO:0000313" key="10">
    <source>
        <dbReference type="Proteomes" id="UP000665020"/>
    </source>
</evidence>
<dbReference type="SUPFAM" id="SSF103481">
    <property type="entry name" value="Multidrug resistance efflux transporter EmrE"/>
    <property type="match status" value="1"/>
</dbReference>
<dbReference type="InterPro" id="IPR037185">
    <property type="entry name" value="EmrE-like"/>
</dbReference>
<dbReference type="AlphaFoldDB" id="A0A8A7KKJ2"/>
<dbReference type="Pfam" id="PF00892">
    <property type="entry name" value="EamA"/>
    <property type="match status" value="1"/>
</dbReference>
<evidence type="ECO:0000256" key="1">
    <source>
        <dbReference type="ARBA" id="ARBA00004651"/>
    </source>
</evidence>
<dbReference type="EMBL" id="CP046640">
    <property type="protein sequence ID" value="QTL98372.1"/>
    <property type="molecule type" value="Genomic_DNA"/>
</dbReference>
<sequence length="138" mass="15904">MLSRFLSLQFKPVEITFIMMWTGAIFFTLLMILKYNYSLYQIIRPVREWPLFVVVFYLGAFSSVLAYFMMNYTLSRLEAARSAVFANLTTVISILAGVVFRGESFYWYQAFGACLIITGIFGTNYFGKMKKGAEELPI</sequence>
<dbReference type="Gene3D" id="1.10.3730.20">
    <property type="match status" value="1"/>
</dbReference>
<keyword evidence="5 7" id="KW-1133">Transmembrane helix</keyword>
<evidence type="ECO:0000256" key="6">
    <source>
        <dbReference type="ARBA" id="ARBA00023136"/>
    </source>
</evidence>
<accession>A0A8A7KKJ2</accession>
<evidence type="ECO:0000256" key="5">
    <source>
        <dbReference type="ARBA" id="ARBA00022989"/>
    </source>
</evidence>
<feature type="transmembrane region" description="Helical" evidence="7">
    <location>
        <begin position="106"/>
        <end position="126"/>
    </location>
</feature>
<comment type="similarity">
    <text evidence="2">Belongs to the EamA transporter family.</text>
</comment>
<keyword evidence="3" id="KW-1003">Cell membrane</keyword>
<gene>
    <name evidence="9" type="ORF">GM661_10510</name>
</gene>
<name>A0A8A7KKJ2_9FIRM</name>
<organism evidence="9 10">
    <name type="scientific">Iocasia fonsfrigidae</name>
    <dbReference type="NCBI Taxonomy" id="2682810"/>
    <lineage>
        <taxon>Bacteria</taxon>
        <taxon>Bacillati</taxon>
        <taxon>Bacillota</taxon>
        <taxon>Clostridia</taxon>
        <taxon>Halanaerobiales</taxon>
        <taxon>Halanaerobiaceae</taxon>
        <taxon>Iocasia</taxon>
    </lineage>
</organism>
<protein>
    <submittedName>
        <fullName evidence="9">EamA family transporter</fullName>
    </submittedName>
</protein>
<proteinExistence type="inferred from homology"/>
<keyword evidence="10" id="KW-1185">Reference proteome</keyword>
<dbReference type="Proteomes" id="UP000665020">
    <property type="component" value="Chromosome"/>
</dbReference>
<keyword evidence="4 7" id="KW-0812">Transmembrane</keyword>
<reference evidence="9" key="1">
    <citation type="submission" date="2019-12" db="EMBL/GenBank/DDBJ databases">
        <authorList>
            <person name="zhang j."/>
            <person name="sun C.M."/>
        </authorList>
    </citation>
    <scope>NUCLEOTIDE SEQUENCE</scope>
    <source>
        <strain evidence="9">NS-1</strain>
    </source>
</reference>
<dbReference type="InterPro" id="IPR000620">
    <property type="entry name" value="EamA_dom"/>
</dbReference>
<feature type="domain" description="EamA" evidence="8">
    <location>
        <begin position="2"/>
        <end position="124"/>
    </location>
</feature>
<feature type="transmembrane region" description="Helical" evidence="7">
    <location>
        <begin position="12"/>
        <end position="37"/>
    </location>
</feature>
<evidence type="ECO:0000256" key="2">
    <source>
        <dbReference type="ARBA" id="ARBA00007362"/>
    </source>
</evidence>
<dbReference type="KEGG" id="ifn:GM661_10510"/>
<evidence type="ECO:0000256" key="4">
    <source>
        <dbReference type="ARBA" id="ARBA00022692"/>
    </source>
</evidence>
<dbReference type="GO" id="GO:0005886">
    <property type="term" value="C:plasma membrane"/>
    <property type="evidence" value="ECO:0007669"/>
    <property type="project" value="UniProtKB-SubCell"/>
</dbReference>
<evidence type="ECO:0000313" key="9">
    <source>
        <dbReference type="EMBL" id="QTL98372.1"/>
    </source>
</evidence>
<dbReference type="PANTHER" id="PTHR32322">
    <property type="entry name" value="INNER MEMBRANE TRANSPORTER"/>
    <property type="match status" value="1"/>
</dbReference>
<dbReference type="InterPro" id="IPR050638">
    <property type="entry name" value="AA-Vitamin_Transporters"/>
</dbReference>
<feature type="transmembrane region" description="Helical" evidence="7">
    <location>
        <begin position="49"/>
        <end position="70"/>
    </location>
</feature>
<evidence type="ECO:0000259" key="8">
    <source>
        <dbReference type="Pfam" id="PF00892"/>
    </source>
</evidence>
<keyword evidence="6 7" id="KW-0472">Membrane</keyword>
<evidence type="ECO:0000256" key="3">
    <source>
        <dbReference type="ARBA" id="ARBA00022475"/>
    </source>
</evidence>
<dbReference type="RefSeq" id="WP_269059928.1">
    <property type="nucleotide sequence ID" value="NZ_CP046640.1"/>
</dbReference>
<comment type="subcellular location">
    <subcellularLocation>
        <location evidence="1">Cell membrane</location>
        <topology evidence="1">Multi-pass membrane protein</topology>
    </subcellularLocation>
</comment>
<dbReference type="PANTHER" id="PTHR32322:SF18">
    <property type="entry name" value="S-ADENOSYLMETHIONINE_S-ADENOSYLHOMOCYSTEINE TRANSPORTER"/>
    <property type="match status" value="1"/>
</dbReference>
<evidence type="ECO:0000256" key="7">
    <source>
        <dbReference type="SAM" id="Phobius"/>
    </source>
</evidence>
<feature type="transmembrane region" description="Helical" evidence="7">
    <location>
        <begin position="82"/>
        <end position="100"/>
    </location>
</feature>